<sequence>MAASSACIVGNCLSTKRYTCKQLHGKQFKISPSLPSLHKVPKTVVRSSLDNDQHQGRMGFLKLLATPALLSSNKAFAEEQDVSNSRMSYSRFLEYLDKDRVNKVDLFENGTIAIVETVSWETGFREFGSSSRVSAKNFFKS</sequence>
<reference evidence="2" key="1">
    <citation type="journal article" date="2022" name="Mol. Ecol. Resour.">
        <title>The genomes of chicory, endive, great burdock and yacon provide insights into Asteraceae palaeo-polyploidization history and plant inulin production.</title>
        <authorList>
            <person name="Fan W."/>
            <person name="Wang S."/>
            <person name="Wang H."/>
            <person name="Wang A."/>
            <person name="Jiang F."/>
            <person name="Liu H."/>
            <person name="Zhao H."/>
            <person name="Xu D."/>
            <person name="Zhang Y."/>
        </authorList>
    </citation>
    <scope>NUCLEOTIDE SEQUENCE [LARGE SCALE GENOMIC DNA]</scope>
    <source>
        <strain evidence="2">cv. Yunnan</strain>
    </source>
</reference>
<gene>
    <name evidence="1" type="ORF">L1987_12661</name>
</gene>
<keyword evidence="2" id="KW-1185">Reference proteome</keyword>
<evidence type="ECO:0000313" key="2">
    <source>
        <dbReference type="Proteomes" id="UP001056120"/>
    </source>
</evidence>
<accession>A0ACB9JH05</accession>
<protein>
    <submittedName>
        <fullName evidence="1">Uncharacterized protein</fullName>
    </submittedName>
</protein>
<comment type="caution">
    <text evidence="1">The sequence shown here is derived from an EMBL/GenBank/DDBJ whole genome shotgun (WGS) entry which is preliminary data.</text>
</comment>
<name>A0ACB9JH05_9ASTR</name>
<proteinExistence type="predicted"/>
<evidence type="ECO:0000313" key="1">
    <source>
        <dbReference type="EMBL" id="KAI3818840.1"/>
    </source>
</evidence>
<organism evidence="1 2">
    <name type="scientific">Smallanthus sonchifolius</name>
    <dbReference type="NCBI Taxonomy" id="185202"/>
    <lineage>
        <taxon>Eukaryota</taxon>
        <taxon>Viridiplantae</taxon>
        <taxon>Streptophyta</taxon>
        <taxon>Embryophyta</taxon>
        <taxon>Tracheophyta</taxon>
        <taxon>Spermatophyta</taxon>
        <taxon>Magnoliopsida</taxon>
        <taxon>eudicotyledons</taxon>
        <taxon>Gunneridae</taxon>
        <taxon>Pentapetalae</taxon>
        <taxon>asterids</taxon>
        <taxon>campanulids</taxon>
        <taxon>Asterales</taxon>
        <taxon>Asteraceae</taxon>
        <taxon>Asteroideae</taxon>
        <taxon>Heliantheae alliance</taxon>
        <taxon>Millerieae</taxon>
        <taxon>Smallanthus</taxon>
    </lineage>
</organism>
<reference evidence="1 2" key="2">
    <citation type="journal article" date="2022" name="Mol. Ecol. Resour.">
        <title>The genomes of chicory, endive, great burdock and yacon provide insights into Asteraceae paleo-polyploidization history and plant inulin production.</title>
        <authorList>
            <person name="Fan W."/>
            <person name="Wang S."/>
            <person name="Wang H."/>
            <person name="Wang A."/>
            <person name="Jiang F."/>
            <person name="Liu H."/>
            <person name="Zhao H."/>
            <person name="Xu D."/>
            <person name="Zhang Y."/>
        </authorList>
    </citation>
    <scope>NUCLEOTIDE SEQUENCE [LARGE SCALE GENOMIC DNA]</scope>
    <source>
        <strain evidence="2">cv. Yunnan</strain>
        <tissue evidence="1">Leaves</tissue>
    </source>
</reference>
<dbReference type="Proteomes" id="UP001056120">
    <property type="component" value="Linkage Group LG04"/>
</dbReference>
<dbReference type="EMBL" id="CM042021">
    <property type="protein sequence ID" value="KAI3818840.1"/>
    <property type="molecule type" value="Genomic_DNA"/>
</dbReference>